<evidence type="ECO:0000313" key="5">
    <source>
        <dbReference type="Proteomes" id="UP000757540"/>
    </source>
</evidence>
<evidence type="ECO:0000256" key="1">
    <source>
        <dbReference type="ARBA" id="ARBA00008814"/>
    </source>
</evidence>
<dbReference type="RefSeq" id="WP_343036241.1">
    <property type="nucleotide sequence ID" value="NZ_BAAAML010000002.1"/>
</dbReference>
<protein>
    <submittedName>
        <fullName evidence="4">Iron complex transport system substrate-binding protein</fullName>
    </submittedName>
</protein>
<feature type="signal peptide" evidence="2">
    <location>
        <begin position="1"/>
        <end position="33"/>
    </location>
</feature>
<accession>A0ABX2A303</accession>
<proteinExistence type="inferred from homology"/>
<evidence type="ECO:0000259" key="3">
    <source>
        <dbReference type="PROSITE" id="PS50983"/>
    </source>
</evidence>
<gene>
    <name evidence="4" type="ORF">HDG69_000841</name>
</gene>
<dbReference type="PANTHER" id="PTHR30535:SF7">
    <property type="entry name" value="IRON(III) DICITRATE-BINDING PROTEIN"/>
    <property type="match status" value="1"/>
</dbReference>
<reference evidence="4 5" key="1">
    <citation type="submission" date="2020-05" db="EMBL/GenBank/DDBJ databases">
        <title>Genomic Encyclopedia of Type Strains, Phase III (KMG-III): the genomes of soil and plant-associated and newly described type strains.</title>
        <authorList>
            <person name="Whitman W."/>
        </authorList>
    </citation>
    <scope>NUCLEOTIDE SEQUENCE [LARGE SCALE GENOMIC DNA]</scope>
    <source>
        <strain evidence="4 5">KCTC 19046</strain>
    </source>
</reference>
<comment type="similarity">
    <text evidence="1">Belongs to the bacterial solute-binding protein 8 family.</text>
</comment>
<dbReference type="Proteomes" id="UP000757540">
    <property type="component" value="Unassembled WGS sequence"/>
</dbReference>
<evidence type="ECO:0000256" key="2">
    <source>
        <dbReference type="SAM" id="SignalP"/>
    </source>
</evidence>
<dbReference type="InterPro" id="IPR002491">
    <property type="entry name" value="ABC_transptr_periplasmic_BD"/>
</dbReference>
<sequence length="338" mass="34904">MTHPPTRSRTARLRPTVPALLAAVVLAGCSAAASTTGSSGATDDPVGPRTVTNCGVDVALDEAPERVVLLDPAPVTVLDGLGVLDRVVARAGVFDPAYYDDALLARIEAIPALTEEVDATGHLMISSEVVIAQQPDLVLGLPEGLTRDGMADAGAAVLVSPVFCPGGAGDASFQTLYDQVRDLGTVFGRDDAAAELVESLQDRVGAVEQVAPDDGRTAAVLYPSVGGGPLYAYGRGSMAQPQLDAAGLENVFADTADRVFEVGVEELVARDPDVLVVLYQGDVEGIVEEVTALPGAAAITAVRDDEILVQPFNFTEPSSPLTVTGLEAVVERFGRDGS</sequence>
<name>A0ABX2A303_9MICO</name>
<dbReference type="Gene3D" id="3.40.50.1980">
    <property type="entry name" value="Nitrogenase molybdenum iron protein domain"/>
    <property type="match status" value="2"/>
</dbReference>
<evidence type="ECO:0000313" key="4">
    <source>
        <dbReference type="EMBL" id="NOV96288.1"/>
    </source>
</evidence>
<dbReference type="PANTHER" id="PTHR30535">
    <property type="entry name" value="VITAMIN B12-BINDING PROTEIN"/>
    <property type="match status" value="1"/>
</dbReference>
<dbReference type="Pfam" id="PF01497">
    <property type="entry name" value="Peripla_BP_2"/>
    <property type="match status" value="1"/>
</dbReference>
<keyword evidence="5" id="KW-1185">Reference proteome</keyword>
<keyword evidence="2" id="KW-0732">Signal</keyword>
<dbReference type="InterPro" id="IPR050902">
    <property type="entry name" value="ABC_Transporter_SBP"/>
</dbReference>
<dbReference type="SUPFAM" id="SSF53807">
    <property type="entry name" value="Helical backbone' metal receptor"/>
    <property type="match status" value="1"/>
</dbReference>
<feature type="chain" id="PRO_5046168314" evidence="2">
    <location>
        <begin position="34"/>
        <end position="338"/>
    </location>
</feature>
<organism evidence="4 5">
    <name type="scientific">Isoptericola halotolerans</name>
    <dbReference type="NCBI Taxonomy" id="300560"/>
    <lineage>
        <taxon>Bacteria</taxon>
        <taxon>Bacillati</taxon>
        <taxon>Actinomycetota</taxon>
        <taxon>Actinomycetes</taxon>
        <taxon>Micrococcales</taxon>
        <taxon>Promicromonosporaceae</taxon>
        <taxon>Isoptericola</taxon>
    </lineage>
</organism>
<dbReference type="PROSITE" id="PS51257">
    <property type="entry name" value="PROKAR_LIPOPROTEIN"/>
    <property type="match status" value="1"/>
</dbReference>
<feature type="domain" description="Fe/B12 periplasmic-binding" evidence="3">
    <location>
        <begin position="66"/>
        <end position="337"/>
    </location>
</feature>
<dbReference type="PROSITE" id="PS50983">
    <property type="entry name" value="FE_B12_PBP"/>
    <property type="match status" value="1"/>
</dbReference>
<dbReference type="EMBL" id="JABEZU010000001">
    <property type="protein sequence ID" value="NOV96288.1"/>
    <property type="molecule type" value="Genomic_DNA"/>
</dbReference>
<comment type="caution">
    <text evidence="4">The sequence shown here is derived from an EMBL/GenBank/DDBJ whole genome shotgun (WGS) entry which is preliminary data.</text>
</comment>